<keyword evidence="3" id="KW-1185">Reference proteome</keyword>
<keyword evidence="1" id="KW-0812">Transmembrane</keyword>
<dbReference type="EMBL" id="JAYFUL010000024">
    <property type="protein sequence ID" value="MEA5259059.1"/>
    <property type="molecule type" value="Genomic_DNA"/>
</dbReference>
<comment type="caution">
    <text evidence="2">The sequence shown here is derived from an EMBL/GenBank/DDBJ whole genome shotgun (WGS) entry which is preliminary data.</text>
</comment>
<feature type="transmembrane region" description="Helical" evidence="1">
    <location>
        <begin position="12"/>
        <end position="35"/>
    </location>
</feature>
<gene>
    <name evidence="2" type="ORF">VB264_14780</name>
</gene>
<reference evidence="2 3" key="1">
    <citation type="submission" date="2023-12" db="EMBL/GenBank/DDBJ databases">
        <title>Novel species of the genus Arcicella isolated from rivers.</title>
        <authorList>
            <person name="Lu H."/>
        </authorList>
    </citation>
    <scope>NUCLEOTIDE SEQUENCE [LARGE SCALE GENOMIC DNA]</scope>
    <source>
        <strain evidence="2 3">LMG 21963</strain>
    </source>
</reference>
<keyword evidence="1" id="KW-0472">Membrane</keyword>
<evidence type="ECO:0000313" key="2">
    <source>
        <dbReference type="EMBL" id="MEA5259059.1"/>
    </source>
</evidence>
<proteinExistence type="predicted"/>
<organism evidence="2 3">
    <name type="scientific">Arcicella aquatica</name>
    <dbReference type="NCBI Taxonomy" id="217141"/>
    <lineage>
        <taxon>Bacteria</taxon>
        <taxon>Pseudomonadati</taxon>
        <taxon>Bacteroidota</taxon>
        <taxon>Cytophagia</taxon>
        <taxon>Cytophagales</taxon>
        <taxon>Flectobacillaceae</taxon>
        <taxon>Arcicella</taxon>
    </lineage>
</organism>
<dbReference type="RefSeq" id="WP_323250573.1">
    <property type="nucleotide sequence ID" value="NZ_JAYFUL010000024.1"/>
</dbReference>
<keyword evidence="1" id="KW-1133">Transmembrane helix</keyword>
<accession>A0ABU5QQQ0</accession>
<dbReference type="Proteomes" id="UP001304671">
    <property type="component" value="Unassembled WGS sequence"/>
</dbReference>
<protein>
    <submittedName>
        <fullName evidence="2">Uncharacterized protein</fullName>
    </submittedName>
</protein>
<evidence type="ECO:0000256" key="1">
    <source>
        <dbReference type="SAM" id="Phobius"/>
    </source>
</evidence>
<sequence length="57" mass="6653">MTLEKSLARKIFRDALISLFIYALPVILLWGWFYYKGEKPWLNKVKNTTTTSASAKE</sequence>
<name>A0ABU5QQQ0_9BACT</name>
<evidence type="ECO:0000313" key="3">
    <source>
        <dbReference type="Proteomes" id="UP001304671"/>
    </source>
</evidence>